<accession>A0A8S5PRS1</accession>
<sequence length="178" mass="20384">METIKPNKDNYAFVAECHHVTNVTSEKSYYFAIPRAEQHAMFTRWNSINPLFDAGPKLCSGFTVSEETADMNLFAIVEGPCIYGLQGNTMSVVKVNKILRADHSPVSPTKSIIGVVDFAFQYERDTAKKRINTIVATMRKKKNIFIKDQLLPYLCEYDAEVKDLLDEYKKLTNHDFKF</sequence>
<protein>
    <submittedName>
        <fullName evidence="1">Uncharacterized protein</fullName>
    </submittedName>
</protein>
<dbReference type="EMBL" id="BK015488">
    <property type="protein sequence ID" value="DAE09480.1"/>
    <property type="molecule type" value="Genomic_DNA"/>
</dbReference>
<proteinExistence type="predicted"/>
<name>A0A8S5PRS1_9CAUD</name>
<reference evidence="1" key="1">
    <citation type="journal article" date="2021" name="Proc. Natl. Acad. Sci. U.S.A.">
        <title>A Catalog of Tens of Thousands of Viruses from Human Metagenomes Reveals Hidden Associations with Chronic Diseases.</title>
        <authorList>
            <person name="Tisza M.J."/>
            <person name="Buck C.B."/>
        </authorList>
    </citation>
    <scope>NUCLEOTIDE SEQUENCE</scope>
    <source>
        <strain evidence="1">Ct96x5</strain>
    </source>
</reference>
<organism evidence="1">
    <name type="scientific">Siphoviridae sp. ct96x5</name>
    <dbReference type="NCBI Taxonomy" id="2825367"/>
    <lineage>
        <taxon>Viruses</taxon>
        <taxon>Duplodnaviria</taxon>
        <taxon>Heunggongvirae</taxon>
        <taxon>Uroviricota</taxon>
        <taxon>Caudoviricetes</taxon>
    </lineage>
</organism>
<evidence type="ECO:0000313" key="1">
    <source>
        <dbReference type="EMBL" id="DAE09480.1"/>
    </source>
</evidence>